<gene>
    <name evidence="2" type="ORF">SAMN05216178_6764</name>
</gene>
<dbReference type="EMBL" id="FNTJ01000003">
    <property type="protein sequence ID" value="SED31903.1"/>
    <property type="molecule type" value="Genomic_DNA"/>
</dbReference>
<dbReference type="Gene3D" id="3.20.20.450">
    <property type="entry name" value="EAL domain"/>
    <property type="match status" value="1"/>
</dbReference>
<evidence type="ECO:0000259" key="1">
    <source>
        <dbReference type="PROSITE" id="PS50883"/>
    </source>
</evidence>
<dbReference type="RefSeq" id="WP_167365742.1">
    <property type="nucleotide sequence ID" value="NZ_FNTJ01000003.1"/>
</dbReference>
<dbReference type="Pfam" id="PF00563">
    <property type="entry name" value="EAL"/>
    <property type="match status" value="1"/>
</dbReference>
<dbReference type="GO" id="GO:0071111">
    <property type="term" value="F:cyclic-guanylate-specific phosphodiesterase activity"/>
    <property type="evidence" value="ECO:0007669"/>
    <property type="project" value="InterPro"/>
</dbReference>
<evidence type="ECO:0000313" key="2">
    <source>
        <dbReference type="EMBL" id="SED31903.1"/>
    </source>
</evidence>
<dbReference type="SMART" id="SM00052">
    <property type="entry name" value="EAL"/>
    <property type="match status" value="1"/>
</dbReference>
<keyword evidence="3" id="KW-1185">Reference proteome</keyword>
<sequence>MSVNPFVRALGLIGFAEFAIMQGLNPVQMLRLAELPQDSLQHPEGIFAFRRYCALLDICQRHSGNPLFGLQFGGFQGLDVFGELLYLIRNARTVGDALGELRGNYALYDGAADIGLDSDGDTTILSYRVGELGLGSITTIDRWVLEQANLFLASSPGSKVWLNASRVSLCNSDYVDDVLRVVSMGPYYGRITLEVTESGEVDSGDLDASLHRLCDAGVEIVIDDLGDGFNQDEMLEASYVRGCKFSCTTLERLLMCEQTRQKVSNLVASCKSSNKLVVIEGIESAENLTMARQLGFDLFQGWLFGKPVHL</sequence>
<dbReference type="InterPro" id="IPR050706">
    <property type="entry name" value="Cyclic-di-GMP_PDE-like"/>
</dbReference>
<dbReference type="AlphaFoldDB" id="A0A1H4ZP47"/>
<dbReference type="Proteomes" id="UP000198982">
    <property type="component" value="Unassembled WGS sequence"/>
</dbReference>
<reference evidence="3" key="1">
    <citation type="submission" date="2016-10" db="EMBL/GenBank/DDBJ databases">
        <authorList>
            <person name="Varghese N."/>
            <person name="Submissions S."/>
        </authorList>
    </citation>
    <scope>NUCLEOTIDE SEQUENCE [LARGE SCALE GENOMIC DNA]</scope>
    <source>
        <strain evidence="3">DSM 9751</strain>
    </source>
</reference>
<dbReference type="SUPFAM" id="SSF141868">
    <property type="entry name" value="EAL domain-like"/>
    <property type="match status" value="1"/>
</dbReference>
<dbReference type="CDD" id="cd01948">
    <property type="entry name" value="EAL"/>
    <property type="match status" value="1"/>
</dbReference>
<dbReference type="InterPro" id="IPR032687">
    <property type="entry name" value="AraC-type_N"/>
</dbReference>
<dbReference type="PANTHER" id="PTHR33121">
    <property type="entry name" value="CYCLIC DI-GMP PHOSPHODIESTERASE PDEF"/>
    <property type="match status" value="1"/>
</dbReference>
<evidence type="ECO:0000313" key="3">
    <source>
        <dbReference type="Proteomes" id="UP000198982"/>
    </source>
</evidence>
<dbReference type="PROSITE" id="PS50883">
    <property type="entry name" value="EAL"/>
    <property type="match status" value="1"/>
</dbReference>
<accession>A0A1H4ZP47</accession>
<name>A0A1H4ZP47_9PSED</name>
<feature type="domain" description="EAL" evidence="1">
    <location>
        <begin position="67"/>
        <end position="310"/>
    </location>
</feature>
<protein>
    <submittedName>
        <fullName evidence="2">Arabinose-binding domain of AraC transcription regulator, N-term</fullName>
    </submittedName>
</protein>
<proteinExistence type="predicted"/>
<dbReference type="Pfam" id="PF12625">
    <property type="entry name" value="Arabinose_bd"/>
    <property type="match status" value="1"/>
</dbReference>
<organism evidence="2 3">
    <name type="scientific">Pseudomonas saponiphila</name>
    <dbReference type="NCBI Taxonomy" id="556534"/>
    <lineage>
        <taxon>Bacteria</taxon>
        <taxon>Pseudomonadati</taxon>
        <taxon>Pseudomonadota</taxon>
        <taxon>Gammaproteobacteria</taxon>
        <taxon>Pseudomonadales</taxon>
        <taxon>Pseudomonadaceae</taxon>
        <taxon>Pseudomonas</taxon>
    </lineage>
</organism>
<dbReference type="InterPro" id="IPR001633">
    <property type="entry name" value="EAL_dom"/>
</dbReference>
<dbReference type="PANTHER" id="PTHR33121:SF70">
    <property type="entry name" value="SIGNALING PROTEIN YKOW"/>
    <property type="match status" value="1"/>
</dbReference>
<dbReference type="InterPro" id="IPR035919">
    <property type="entry name" value="EAL_sf"/>
</dbReference>